<dbReference type="EMBL" id="OU594966">
    <property type="protein sequence ID" value="CAG9287348.1"/>
    <property type="molecule type" value="Genomic_DNA"/>
</dbReference>
<protein>
    <recommendedName>
        <fullName evidence="2">Ysc84 actin-binding domain-containing protein</fullName>
    </recommendedName>
</protein>
<dbReference type="AlphaFoldDB" id="A0A8J9SRH4"/>
<name>A0A8J9SRH4_PHATR</name>
<feature type="compositionally biased region" description="Polar residues" evidence="1">
    <location>
        <begin position="103"/>
        <end position="114"/>
    </location>
</feature>
<dbReference type="Proteomes" id="UP000836788">
    <property type="component" value="Chromosome 25"/>
</dbReference>
<dbReference type="CDD" id="cd11524">
    <property type="entry name" value="SYLF"/>
    <property type="match status" value="1"/>
</dbReference>
<dbReference type="InterPro" id="IPR051702">
    <property type="entry name" value="SH3_domain_YSC84-like"/>
</dbReference>
<gene>
    <name evidence="3" type="ORF">PTTT1_LOCUS35267</name>
</gene>
<dbReference type="Pfam" id="PF04366">
    <property type="entry name" value="Ysc84"/>
    <property type="match status" value="1"/>
</dbReference>
<dbReference type="PANTHER" id="PTHR15629">
    <property type="entry name" value="SH3YL1 PROTEIN"/>
    <property type="match status" value="1"/>
</dbReference>
<feature type="region of interest" description="Disordered" evidence="1">
    <location>
        <begin position="293"/>
        <end position="315"/>
    </location>
</feature>
<reference evidence="3" key="1">
    <citation type="submission" date="2022-02" db="EMBL/GenBank/DDBJ databases">
        <authorList>
            <person name="Giguere J D."/>
        </authorList>
    </citation>
    <scope>NUCLEOTIDE SEQUENCE</scope>
    <source>
        <strain evidence="3">CCAP 1055/1</strain>
    </source>
</reference>
<feature type="region of interest" description="Disordered" evidence="1">
    <location>
        <begin position="1"/>
        <end position="30"/>
    </location>
</feature>
<dbReference type="InterPro" id="IPR007461">
    <property type="entry name" value="Ysc84_actin-binding"/>
</dbReference>
<evidence type="ECO:0000256" key="1">
    <source>
        <dbReference type="SAM" id="MobiDB-lite"/>
    </source>
</evidence>
<feature type="domain" description="Ysc84 actin-binding" evidence="2">
    <location>
        <begin position="136"/>
        <end position="262"/>
    </location>
</feature>
<dbReference type="GO" id="GO:0035091">
    <property type="term" value="F:phosphatidylinositol binding"/>
    <property type="evidence" value="ECO:0007669"/>
    <property type="project" value="TreeGrafter"/>
</dbReference>
<dbReference type="PANTHER" id="PTHR15629:SF2">
    <property type="entry name" value="SH3 DOMAIN-CONTAINING YSC84-LIKE PROTEIN 1"/>
    <property type="match status" value="1"/>
</dbReference>
<organism evidence="3">
    <name type="scientific">Phaeodactylum tricornutum</name>
    <name type="common">Diatom</name>
    <dbReference type="NCBI Taxonomy" id="2850"/>
    <lineage>
        <taxon>Eukaryota</taxon>
        <taxon>Sar</taxon>
        <taxon>Stramenopiles</taxon>
        <taxon>Ochrophyta</taxon>
        <taxon>Bacillariophyta</taxon>
        <taxon>Bacillariophyceae</taxon>
        <taxon>Bacillariophycidae</taxon>
        <taxon>Naviculales</taxon>
        <taxon>Phaeodactylaceae</taxon>
        <taxon>Phaeodactylum</taxon>
    </lineage>
</organism>
<evidence type="ECO:0000313" key="3">
    <source>
        <dbReference type="EMBL" id="CAG9287348.1"/>
    </source>
</evidence>
<evidence type="ECO:0000259" key="2">
    <source>
        <dbReference type="Pfam" id="PF04366"/>
    </source>
</evidence>
<feature type="compositionally biased region" description="Basic and acidic residues" evidence="1">
    <location>
        <begin position="15"/>
        <end position="26"/>
    </location>
</feature>
<accession>A0A8J9SRH4</accession>
<feature type="region of interest" description="Disordered" evidence="1">
    <location>
        <begin position="88"/>
        <end position="120"/>
    </location>
</feature>
<proteinExistence type="predicted"/>
<sequence length="333" mass="35494">MNRWFGSESPASAARNDELPSDEAEKGTTMPGMVHRAERVLEQATSAGIRGIPSRLLRDCYGLVLLSGVSTSFLLSGSLATGIVLAKTDPPSSSVPTERLSCPTASSKAETANPSRVPDNDDTVEWTYPCACVVSGKGWGLSVGVVYQDIMIFLMEPSALQFYGNRLGVSIGGHVGITLGVGRNLGVSLGRKGGNVSIAWTKGAAAGVSVDGGVVGVRPQVNADFYQRPGITAQQILLEHHRNNLILPASQAHVLDRLYEKLHALVRQSQREEGAFAPAPDPAEAQAIQDAIQEKGGLRQASTQDDQMERQARKVKVSNCLQEYDTDQNASAQ</sequence>